<dbReference type="Proteomes" id="UP000031668">
    <property type="component" value="Unassembled WGS sequence"/>
</dbReference>
<organism evidence="1 2">
    <name type="scientific">Thelohanellus kitauei</name>
    <name type="common">Myxosporean</name>
    <dbReference type="NCBI Taxonomy" id="669202"/>
    <lineage>
        <taxon>Eukaryota</taxon>
        <taxon>Metazoa</taxon>
        <taxon>Cnidaria</taxon>
        <taxon>Myxozoa</taxon>
        <taxon>Myxosporea</taxon>
        <taxon>Bivalvulida</taxon>
        <taxon>Platysporina</taxon>
        <taxon>Myxobolidae</taxon>
        <taxon>Thelohanellus</taxon>
    </lineage>
</organism>
<proteinExistence type="predicted"/>
<accession>A0A0C2N0R0</accession>
<sequence length="105" mass="11931">MKPHLIADGLLCPTAKHIVLFMIREEYVNKLNGMYTSVDTVHRRIADISADILDKMIQEIKSSILLIFSIKLYESTDVKNGSKLLAYARYIHDSVLKTCFSSVNL</sequence>
<dbReference type="PANTHER" id="PTHR45913:SF22">
    <property type="entry name" value="SCAN BOX DOMAIN-CONTAINING PROTEIN"/>
    <property type="match status" value="1"/>
</dbReference>
<dbReference type="PANTHER" id="PTHR45913">
    <property type="entry name" value="EPM2A-INTERACTING PROTEIN 1"/>
    <property type="match status" value="1"/>
</dbReference>
<dbReference type="OrthoDB" id="1101576at2759"/>
<evidence type="ECO:0000313" key="1">
    <source>
        <dbReference type="EMBL" id="KII67482.1"/>
    </source>
</evidence>
<reference evidence="1 2" key="1">
    <citation type="journal article" date="2014" name="Genome Biol. Evol.">
        <title>The genome of the myxosporean Thelohanellus kitauei shows adaptations to nutrient acquisition within its fish host.</title>
        <authorList>
            <person name="Yang Y."/>
            <person name="Xiong J."/>
            <person name="Zhou Z."/>
            <person name="Huo F."/>
            <person name="Miao W."/>
            <person name="Ran C."/>
            <person name="Liu Y."/>
            <person name="Zhang J."/>
            <person name="Feng J."/>
            <person name="Wang M."/>
            <person name="Wang M."/>
            <person name="Wang L."/>
            <person name="Yao B."/>
        </authorList>
    </citation>
    <scope>NUCLEOTIDE SEQUENCE [LARGE SCALE GENOMIC DNA]</scope>
    <source>
        <strain evidence="1">Wuqing</strain>
    </source>
</reference>
<name>A0A0C2N0R0_THEKT</name>
<dbReference type="AlphaFoldDB" id="A0A0C2N0R0"/>
<comment type="caution">
    <text evidence="1">The sequence shown here is derived from an EMBL/GenBank/DDBJ whole genome shotgun (WGS) entry which is preliminary data.</text>
</comment>
<evidence type="ECO:0000313" key="2">
    <source>
        <dbReference type="Proteomes" id="UP000031668"/>
    </source>
</evidence>
<gene>
    <name evidence="1" type="ORF">RF11_04721</name>
</gene>
<protein>
    <submittedName>
        <fullName evidence="1">Uncharacterized protein</fullName>
    </submittedName>
</protein>
<dbReference type="EMBL" id="JWZT01003175">
    <property type="protein sequence ID" value="KII67482.1"/>
    <property type="molecule type" value="Genomic_DNA"/>
</dbReference>
<keyword evidence="2" id="KW-1185">Reference proteome</keyword>